<dbReference type="PROSITE" id="PS00131">
    <property type="entry name" value="CARBOXYPEPT_SER_SER"/>
    <property type="match status" value="1"/>
</dbReference>
<dbReference type="Proteomes" id="UP000822688">
    <property type="component" value="Chromosome V"/>
</dbReference>
<keyword evidence="3" id="KW-0378">Hydrolase</keyword>
<evidence type="ECO:0000313" key="6">
    <source>
        <dbReference type="Proteomes" id="UP000822688"/>
    </source>
</evidence>
<reference evidence="5" key="1">
    <citation type="submission" date="2020-06" db="EMBL/GenBank/DDBJ databases">
        <title>WGS assembly of Ceratodon purpureus strain R40.</title>
        <authorList>
            <person name="Carey S.B."/>
            <person name="Jenkins J."/>
            <person name="Shu S."/>
            <person name="Lovell J.T."/>
            <person name="Sreedasyam A."/>
            <person name="Maumus F."/>
            <person name="Tiley G.P."/>
            <person name="Fernandez-Pozo N."/>
            <person name="Barry K."/>
            <person name="Chen C."/>
            <person name="Wang M."/>
            <person name="Lipzen A."/>
            <person name="Daum C."/>
            <person name="Saski C.A."/>
            <person name="Payton A.C."/>
            <person name="Mcbreen J.C."/>
            <person name="Conrad R.E."/>
            <person name="Kollar L.M."/>
            <person name="Olsson S."/>
            <person name="Huttunen S."/>
            <person name="Landis J.B."/>
            <person name="Wickett N.J."/>
            <person name="Johnson M.G."/>
            <person name="Rensing S.A."/>
            <person name="Grimwood J."/>
            <person name="Schmutz J."/>
            <person name="Mcdaniel S.F."/>
        </authorList>
    </citation>
    <scope>NUCLEOTIDE SEQUENCE</scope>
    <source>
        <strain evidence="5">R40</strain>
    </source>
</reference>
<dbReference type="InterPro" id="IPR001563">
    <property type="entry name" value="Peptidase_S10"/>
</dbReference>
<dbReference type="PANTHER" id="PTHR11802:SF449">
    <property type="entry name" value="CARBOXYPEPTIDASE"/>
    <property type="match status" value="1"/>
</dbReference>
<dbReference type="PRINTS" id="PR00724">
    <property type="entry name" value="CRBOXYPTASEC"/>
</dbReference>
<gene>
    <name evidence="5" type="ORF">KC19_VG047000</name>
</gene>
<evidence type="ECO:0000256" key="1">
    <source>
        <dbReference type="ARBA" id="ARBA00009431"/>
    </source>
</evidence>
<dbReference type="PANTHER" id="PTHR11802">
    <property type="entry name" value="SERINE PROTEASE FAMILY S10 SERINE CARBOXYPEPTIDASE"/>
    <property type="match status" value="1"/>
</dbReference>
<keyword evidence="3" id="KW-0121">Carboxypeptidase</keyword>
<keyword evidence="6" id="KW-1185">Reference proteome</keyword>
<evidence type="ECO:0000256" key="2">
    <source>
        <dbReference type="ARBA" id="ARBA00023180"/>
    </source>
</evidence>
<feature type="compositionally biased region" description="Basic and acidic residues" evidence="4">
    <location>
        <begin position="80"/>
        <end position="90"/>
    </location>
</feature>
<dbReference type="SUPFAM" id="SSF53474">
    <property type="entry name" value="alpha/beta-Hydrolases"/>
    <property type="match status" value="1"/>
</dbReference>
<protein>
    <recommendedName>
        <fullName evidence="3">Carboxypeptidase</fullName>
        <ecNumber evidence="3">3.4.16.-</ecNumber>
    </recommendedName>
</protein>
<dbReference type="GO" id="GO:0004185">
    <property type="term" value="F:serine-type carboxypeptidase activity"/>
    <property type="evidence" value="ECO:0007669"/>
    <property type="project" value="UniProtKB-UniRule"/>
</dbReference>
<dbReference type="EMBL" id="CM026426">
    <property type="protein sequence ID" value="KAG0571835.1"/>
    <property type="molecule type" value="Genomic_DNA"/>
</dbReference>
<dbReference type="PROSITE" id="PS00560">
    <property type="entry name" value="CARBOXYPEPT_SER_HIS"/>
    <property type="match status" value="1"/>
</dbReference>
<comment type="similarity">
    <text evidence="1 3">Belongs to the peptidase S10 family.</text>
</comment>
<dbReference type="GO" id="GO:0006508">
    <property type="term" value="P:proteolysis"/>
    <property type="evidence" value="ECO:0007669"/>
    <property type="project" value="UniProtKB-KW"/>
</dbReference>
<accession>A0A8T0HM07</accession>
<sequence>MNILQVGLRGNIRVRDNSSLSTTPGVSTGINAPQTLNWPNHRKPHQIDAKTVTKKLRAGASRTSLHAVSQTGPENAYRGSQDERAARADPELTDFPEEAIPTMTGYLPISAESKSRLYYVYYEATNNVRRLPETPIVMWLNGGPGCSSLIGCFYELGPWRVNEKMKLSRNEGAWNRRSGLLFIDQPIGVGFSIAQSAAEIPTDEYTLAAHLFYALQSFLLQNPSFLKRPIFLTGESYAGKYVPALAYFMLTHNSIHGKFAQFAGMAIGNGLTDPRIQIVQAADTAFYFGLIDEAQSVVVRSMARELVALIDQAQWVEATMKNLELVMYIYKTSGVATLLDIRRTCRYHHREDGVEFLSPFLNSIATRTALKVDKASSPWQSNRPLVKKMLGPDIMKSTKWMVEAVLRAGYPVLLYQGVYDAKDGPACNEAWMRSMDWEHITSFWASERELWRVNRRLAGYWRRWKNLSHVVVHGAGHQVPLDQPMFSQDMIERWMASVLYLEHDAMELGDQEQNEFDDECNQTNC</sequence>
<proteinExistence type="inferred from homology"/>
<name>A0A8T0HM07_CERPU</name>
<feature type="compositionally biased region" description="Polar residues" evidence="4">
    <location>
        <begin position="61"/>
        <end position="73"/>
    </location>
</feature>
<evidence type="ECO:0000313" key="5">
    <source>
        <dbReference type="EMBL" id="KAG0571835.1"/>
    </source>
</evidence>
<dbReference type="InterPro" id="IPR029058">
    <property type="entry name" value="AB_hydrolase_fold"/>
</dbReference>
<evidence type="ECO:0000256" key="4">
    <source>
        <dbReference type="SAM" id="MobiDB-lite"/>
    </source>
</evidence>
<feature type="compositionally biased region" description="Polar residues" evidence="4">
    <location>
        <begin position="19"/>
        <end position="38"/>
    </location>
</feature>
<evidence type="ECO:0000256" key="3">
    <source>
        <dbReference type="RuleBase" id="RU361156"/>
    </source>
</evidence>
<comment type="caution">
    <text evidence="5">The sequence shown here is derived from an EMBL/GenBank/DDBJ whole genome shotgun (WGS) entry which is preliminary data.</text>
</comment>
<keyword evidence="2" id="KW-0325">Glycoprotein</keyword>
<dbReference type="Gene3D" id="3.40.50.1820">
    <property type="entry name" value="alpha/beta hydrolase"/>
    <property type="match status" value="1"/>
</dbReference>
<dbReference type="EC" id="3.4.16.-" evidence="3"/>
<dbReference type="Pfam" id="PF00450">
    <property type="entry name" value="Peptidase_S10"/>
    <property type="match status" value="1"/>
</dbReference>
<feature type="region of interest" description="Disordered" evidence="4">
    <location>
        <begin position="58"/>
        <end position="92"/>
    </location>
</feature>
<dbReference type="InterPro" id="IPR033124">
    <property type="entry name" value="Ser_caboxypep_his_AS"/>
</dbReference>
<organism evidence="5 6">
    <name type="scientific">Ceratodon purpureus</name>
    <name type="common">Fire moss</name>
    <name type="synonym">Dicranum purpureum</name>
    <dbReference type="NCBI Taxonomy" id="3225"/>
    <lineage>
        <taxon>Eukaryota</taxon>
        <taxon>Viridiplantae</taxon>
        <taxon>Streptophyta</taxon>
        <taxon>Embryophyta</taxon>
        <taxon>Bryophyta</taxon>
        <taxon>Bryophytina</taxon>
        <taxon>Bryopsida</taxon>
        <taxon>Dicranidae</taxon>
        <taxon>Pseudoditrichales</taxon>
        <taxon>Ditrichaceae</taxon>
        <taxon>Ceratodon</taxon>
    </lineage>
</organism>
<feature type="region of interest" description="Disordered" evidence="4">
    <location>
        <begin position="19"/>
        <end position="42"/>
    </location>
</feature>
<dbReference type="InterPro" id="IPR018202">
    <property type="entry name" value="Ser_caboxypep_ser_AS"/>
</dbReference>
<dbReference type="AlphaFoldDB" id="A0A8T0HM07"/>
<keyword evidence="3" id="KW-0645">Protease</keyword>